<protein>
    <recommendedName>
        <fullName evidence="3">Spore coat protein</fullName>
    </recommendedName>
</protein>
<evidence type="ECO:0000313" key="2">
    <source>
        <dbReference type="Proteomes" id="UP000830326"/>
    </source>
</evidence>
<reference evidence="1" key="1">
    <citation type="submission" date="2022-04" db="EMBL/GenBank/DDBJ databases">
        <title>Halobacillus sp. isolated from saltern.</title>
        <authorList>
            <person name="Won M."/>
            <person name="Lee C.-M."/>
            <person name="Woen H.-Y."/>
            <person name="Kwon S.-W."/>
        </authorList>
    </citation>
    <scope>NUCLEOTIDE SEQUENCE</scope>
    <source>
        <strain evidence="1">SSHM10-5</strain>
    </source>
</reference>
<dbReference type="EMBL" id="CP095075">
    <property type="protein sequence ID" value="UOR13823.1"/>
    <property type="molecule type" value="Genomic_DNA"/>
</dbReference>
<evidence type="ECO:0000313" key="1">
    <source>
        <dbReference type="EMBL" id="UOR13823.1"/>
    </source>
</evidence>
<sequence>MHHGMNANMNANSMGNMNVDPKHMEHMFHLCKQHMNKKVHIQTVFGDSFKGFIDHVDGENVHLSLANQHHENNSRQWGYGYGPGYGYGGYGFPGYGYGGYGGFGGGVGRLILPLTAIAALSVL</sequence>
<accession>A0ABY4HG02</accession>
<dbReference type="Proteomes" id="UP000830326">
    <property type="component" value="Chromosome"/>
</dbReference>
<dbReference type="RefSeq" id="WP_245035699.1">
    <property type="nucleotide sequence ID" value="NZ_CP095075.1"/>
</dbReference>
<gene>
    <name evidence="1" type="ORF">MUO15_10465</name>
</gene>
<name>A0ABY4HG02_9BACI</name>
<proteinExistence type="predicted"/>
<organism evidence="1 2">
    <name type="scientific">Halobacillus amylolyticus</name>
    <dbReference type="NCBI Taxonomy" id="2932259"/>
    <lineage>
        <taxon>Bacteria</taxon>
        <taxon>Bacillati</taxon>
        <taxon>Bacillota</taxon>
        <taxon>Bacilli</taxon>
        <taxon>Bacillales</taxon>
        <taxon>Bacillaceae</taxon>
        <taxon>Halobacillus</taxon>
    </lineage>
</organism>
<evidence type="ECO:0008006" key="3">
    <source>
        <dbReference type="Google" id="ProtNLM"/>
    </source>
</evidence>
<keyword evidence="2" id="KW-1185">Reference proteome</keyword>